<keyword evidence="1" id="KW-0805">Transcription regulation</keyword>
<name>A0A369TDK7_9PROT</name>
<dbReference type="InterPro" id="IPR036390">
    <property type="entry name" value="WH_DNA-bd_sf"/>
</dbReference>
<dbReference type="InterPro" id="IPR001034">
    <property type="entry name" value="DeoR_HTH"/>
</dbReference>
<dbReference type="SUPFAM" id="SSF100950">
    <property type="entry name" value="NagB/RpiA/CoA transferase-like"/>
    <property type="match status" value="1"/>
</dbReference>
<accession>A0A369TDK7</accession>
<feature type="domain" description="HTH deoR-type" evidence="4">
    <location>
        <begin position="6"/>
        <end position="61"/>
    </location>
</feature>
<dbReference type="PROSITE" id="PS00894">
    <property type="entry name" value="HTH_DEOR_1"/>
    <property type="match status" value="1"/>
</dbReference>
<gene>
    <name evidence="5" type="ORF">DRB17_07380</name>
</gene>
<keyword evidence="6" id="KW-1185">Reference proteome</keyword>
<dbReference type="Pfam" id="PF00455">
    <property type="entry name" value="DeoRC"/>
    <property type="match status" value="1"/>
</dbReference>
<organism evidence="5 6">
    <name type="scientific">Ferruginivarius sediminum</name>
    <dbReference type="NCBI Taxonomy" id="2661937"/>
    <lineage>
        <taxon>Bacteria</taxon>
        <taxon>Pseudomonadati</taxon>
        <taxon>Pseudomonadota</taxon>
        <taxon>Alphaproteobacteria</taxon>
        <taxon>Rhodospirillales</taxon>
        <taxon>Rhodospirillaceae</taxon>
        <taxon>Ferruginivarius</taxon>
    </lineage>
</organism>
<proteinExistence type="predicted"/>
<evidence type="ECO:0000256" key="2">
    <source>
        <dbReference type="ARBA" id="ARBA00023125"/>
    </source>
</evidence>
<sequence length="273" mass="29429">MARLSKAQRQSRIVQELRTTSHLRIADLAEHFEVSTETIRRDLEELSQEGLVSRAYGGALSRRAMAVQPAFGEREQASVNERWRIGELVASLVAPGEVLMVDSGATTTQFARSLAAQQKASTVLTNSLSIALALGESEGARVILCPGDFSPGENGVYGPDTLDFLRRFRANKAILGASAIDVDGVMDVNSAAAWVKRTMMEKADETLLLVDSSKFGQRRLEIVSPLNAVDALITDAEPGPELMKALTDSGTRVLVADPDAIAATAPEPRNLRQ</sequence>
<dbReference type="Pfam" id="PF08220">
    <property type="entry name" value="HTH_DeoR"/>
    <property type="match status" value="1"/>
</dbReference>
<dbReference type="SMART" id="SM00420">
    <property type="entry name" value="HTH_DEOR"/>
    <property type="match status" value="1"/>
</dbReference>
<dbReference type="RefSeq" id="WP_114581561.1">
    <property type="nucleotide sequence ID" value="NZ_QPMH01000005.1"/>
</dbReference>
<dbReference type="SUPFAM" id="SSF46785">
    <property type="entry name" value="Winged helix' DNA-binding domain"/>
    <property type="match status" value="1"/>
</dbReference>
<dbReference type="InterPro" id="IPR037171">
    <property type="entry name" value="NagB/RpiA_transferase-like"/>
</dbReference>
<evidence type="ECO:0000259" key="4">
    <source>
        <dbReference type="PROSITE" id="PS51000"/>
    </source>
</evidence>
<evidence type="ECO:0000256" key="1">
    <source>
        <dbReference type="ARBA" id="ARBA00023015"/>
    </source>
</evidence>
<dbReference type="InterPro" id="IPR018356">
    <property type="entry name" value="Tscrpt_reg_HTH_DeoR_CS"/>
</dbReference>
<dbReference type="Gene3D" id="1.10.10.10">
    <property type="entry name" value="Winged helix-like DNA-binding domain superfamily/Winged helix DNA-binding domain"/>
    <property type="match status" value="1"/>
</dbReference>
<dbReference type="GO" id="GO:0003677">
    <property type="term" value="F:DNA binding"/>
    <property type="evidence" value="ECO:0007669"/>
    <property type="project" value="UniProtKB-KW"/>
</dbReference>
<evidence type="ECO:0000313" key="6">
    <source>
        <dbReference type="Proteomes" id="UP000253941"/>
    </source>
</evidence>
<dbReference type="PROSITE" id="PS51000">
    <property type="entry name" value="HTH_DEOR_2"/>
    <property type="match status" value="1"/>
</dbReference>
<dbReference type="PANTHER" id="PTHR30363:SF44">
    <property type="entry name" value="AGA OPERON TRANSCRIPTIONAL REPRESSOR-RELATED"/>
    <property type="match status" value="1"/>
</dbReference>
<dbReference type="PRINTS" id="PR00037">
    <property type="entry name" value="HTHLACR"/>
</dbReference>
<protein>
    <submittedName>
        <fullName evidence="5">DeoR/GlpR transcriptional regulator</fullName>
    </submittedName>
</protein>
<dbReference type="PANTHER" id="PTHR30363">
    <property type="entry name" value="HTH-TYPE TRANSCRIPTIONAL REGULATOR SRLR-RELATED"/>
    <property type="match status" value="1"/>
</dbReference>
<dbReference type="InterPro" id="IPR036388">
    <property type="entry name" value="WH-like_DNA-bd_sf"/>
</dbReference>
<reference evidence="5 6" key="1">
    <citation type="submission" date="2018-07" db="EMBL/GenBank/DDBJ databases">
        <title>Venubactetium sediminum gen. nov., sp. nov., isolated from a marine solar saltern.</title>
        <authorList>
            <person name="Wang S."/>
        </authorList>
    </citation>
    <scope>NUCLEOTIDE SEQUENCE [LARGE SCALE GENOMIC DNA]</scope>
    <source>
        <strain evidence="5 6">WD2A32</strain>
    </source>
</reference>
<keyword evidence="2" id="KW-0238">DNA-binding</keyword>
<dbReference type="InterPro" id="IPR014036">
    <property type="entry name" value="DeoR-like_C"/>
</dbReference>
<dbReference type="SMART" id="SM01134">
    <property type="entry name" value="DeoRC"/>
    <property type="match status" value="1"/>
</dbReference>
<keyword evidence="3" id="KW-0804">Transcription</keyword>
<dbReference type="Gene3D" id="3.40.50.1360">
    <property type="match status" value="1"/>
</dbReference>
<dbReference type="GO" id="GO:0003700">
    <property type="term" value="F:DNA-binding transcription factor activity"/>
    <property type="evidence" value="ECO:0007669"/>
    <property type="project" value="InterPro"/>
</dbReference>
<comment type="caution">
    <text evidence="5">The sequence shown here is derived from an EMBL/GenBank/DDBJ whole genome shotgun (WGS) entry which is preliminary data.</text>
</comment>
<dbReference type="InterPro" id="IPR050313">
    <property type="entry name" value="Carb_Metab_HTH_regulators"/>
</dbReference>
<evidence type="ECO:0000256" key="3">
    <source>
        <dbReference type="ARBA" id="ARBA00023163"/>
    </source>
</evidence>
<dbReference type="Proteomes" id="UP000253941">
    <property type="component" value="Unassembled WGS sequence"/>
</dbReference>
<evidence type="ECO:0000313" key="5">
    <source>
        <dbReference type="EMBL" id="RDD62465.1"/>
    </source>
</evidence>
<dbReference type="AlphaFoldDB" id="A0A369TDK7"/>
<dbReference type="EMBL" id="QPMH01000005">
    <property type="protein sequence ID" value="RDD62465.1"/>
    <property type="molecule type" value="Genomic_DNA"/>
</dbReference>